<protein>
    <submittedName>
        <fullName evidence="6">Taurine ABC transporter substrate-binding protein</fullName>
    </submittedName>
</protein>
<evidence type="ECO:0000256" key="4">
    <source>
        <dbReference type="SAM" id="SignalP"/>
    </source>
</evidence>
<dbReference type="InterPro" id="IPR007210">
    <property type="entry name" value="ABC_Gly_betaine_transp_sub-bd"/>
</dbReference>
<evidence type="ECO:0000313" key="7">
    <source>
        <dbReference type="Proteomes" id="UP000029577"/>
    </source>
</evidence>
<dbReference type="NCBIfam" id="TIGR01729">
    <property type="entry name" value="taurine_ABC_bnd"/>
    <property type="match status" value="1"/>
</dbReference>
<comment type="caution">
    <text evidence="6">The sequence shown here is derived from an EMBL/GenBank/DDBJ whole genome shotgun (WGS) entry which is preliminary data.</text>
</comment>
<accession>A0A095T6W6</accession>
<dbReference type="GO" id="GO:0043190">
    <property type="term" value="C:ATP-binding cassette (ABC) transporter complex"/>
    <property type="evidence" value="ECO:0007669"/>
    <property type="project" value="InterPro"/>
</dbReference>
<dbReference type="SUPFAM" id="SSF53850">
    <property type="entry name" value="Periplasmic binding protein-like II"/>
    <property type="match status" value="1"/>
</dbReference>
<evidence type="ECO:0000256" key="3">
    <source>
        <dbReference type="ARBA" id="ARBA00022729"/>
    </source>
</evidence>
<feature type="domain" description="Solute-binding protein family 3/N-terminal" evidence="5">
    <location>
        <begin position="24"/>
        <end position="241"/>
    </location>
</feature>
<dbReference type="RefSeq" id="WP_038022439.1">
    <property type="nucleotide sequence ID" value="NZ_JPKR02000003.1"/>
</dbReference>
<organism evidence="6 7">
    <name type="scientific">Tatumella morbirosei</name>
    <dbReference type="NCBI Taxonomy" id="642227"/>
    <lineage>
        <taxon>Bacteria</taxon>
        <taxon>Pseudomonadati</taxon>
        <taxon>Pseudomonadota</taxon>
        <taxon>Gammaproteobacteria</taxon>
        <taxon>Enterobacterales</taxon>
        <taxon>Erwiniaceae</taxon>
        <taxon>Tatumella</taxon>
    </lineage>
</organism>
<dbReference type="GO" id="GO:0022857">
    <property type="term" value="F:transmembrane transporter activity"/>
    <property type="evidence" value="ECO:0007669"/>
    <property type="project" value="InterPro"/>
</dbReference>
<dbReference type="GO" id="GO:0042597">
    <property type="term" value="C:periplasmic space"/>
    <property type="evidence" value="ECO:0007669"/>
    <property type="project" value="UniProtKB-SubCell"/>
</dbReference>
<name>A0A095T6W6_9GAMM</name>
<dbReference type="AlphaFoldDB" id="A0A095T6W6"/>
<reference evidence="6" key="1">
    <citation type="submission" date="2014-12" db="EMBL/GenBank/DDBJ databases">
        <title>The draft genome of the Tatumella morbirosei type strain, LMG23360T isolated from pineapple rot.</title>
        <authorList>
            <person name="Smits T.H."/>
            <person name="Palmer M."/>
            <person name="Venter S.N."/>
            <person name="Duffy B."/>
            <person name="Steenkamp E.T."/>
            <person name="Chan W.Y."/>
            <person name="Coutinho T.A."/>
            <person name="Coetzee M.P."/>
            <person name="De Maayer P."/>
        </authorList>
    </citation>
    <scope>NUCLEOTIDE SEQUENCE [LARGE SCALE GENOMIC DNA]</scope>
    <source>
        <strain evidence="6">LMG 23360</strain>
    </source>
</reference>
<dbReference type="Proteomes" id="UP000029577">
    <property type="component" value="Unassembled WGS sequence"/>
</dbReference>
<dbReference type="OrthoDB" id="286202at2"/>
<evidence type="ECO:0000256" key="1">
    <source>
        <dbReference type="ARBA" id="ARBA00004418"/>
    </source>
</evidence>
<keyword evidence="3 4" id="KW-0732">Signal</keyword>
<dbReference type="eggNOG" id="COG4521">
    <property type="taxonomic scope" value="Bacteria"/>
</dbReference>
<dbReference type="Pfam" id="PF04069">
    <property type="entry name" value="OpuAC"/>
    <property type="match status" value="1"/>
</dbReference>
<dbReference type="Gene3D" id="3.40.190.10">
    <property type="entry name" value="Periplasmic binding protein-like II"/>
    <property type="match status" value="2"/>
</dbReference>
<evidence type="ECO:0000313" key="6">
    <source>
        <dbReference type="EMBL" id="KGD72631.1"/>
    </source>
</evidence>
<sequence>MQKTGKIVLALSALALSLSAQAENIVVGYQTGVDPSKVPQAAGTYDKEIGQKLDWRRFDSGPGVVSALVSGAIQIGDLGSSPFAAAVSRKVPIVAFLVVDQIQSSEALVVRNGSGITSPEDLKGKTIATPFVSTSHFSLLGALKHWGISDKQVKIVNLQPLEIAAAWKRGDIDGAFVWAPALSEIEKSGTVLTDAAQVGKWGEPTFEVWVARKDFADKHPEILKKFAAVTLDSISDYRQHPEKWSATSANAAATARLVGVNPADVPALIAGNKYPDASEQAGPEYLGGGIAKATKATAEFLFQQKRIPGVLPDYSPYVSSQYIPAPH</sequence>
<feature type="signal peptide" evidence="4">
    <location>
        <begin position="1"/>
        <end position="22"/>
    </location>
</feature>
<proteinExistence type="inferred from homology"/>
<gene>
    <name evidence="6" type="primary">tauA</name>
    <name evidence="6" type="ORF">HA49_18255</name>
</gene>
<dbReference type="PANTHER" id="PTHR30024:SF47">
    <property type="entry name" value="TAURINE-BINDING PERIPLASMIC PROTEIN"/>
    <property type="match status" value="1"/>
</dbReference>
<dbReference type="PANTHER" id="PTHR30024">
    <property type="entry name" value="ALIPHATIC SULFONATES-BINDING PROTEIN-RELATED"/>
    <property type="match status" value="1"/>
</dbReference>
<dbReference type="InterPro" id="IPR010068">
    <property type="entry name" value="Peri-bd_TauA"/>
</dbReference>
<dbReference type="EMBL" id="JPKR02000003">
    <property type="protein sequence ID" value="KGD72631.1"/>
    <property type="molecule type" value="Genomic_DNA"/>
</dbReference>
<evidence type="ECO:0000259" key="5">
    <source>
        <dbReference type="SMART" id="SM00062"/>
    </source>
</evidence>
<dbReference type="GO" id="GO:0042918">
    <property type="term" value="P:alkanesulfonate transmembrane transport"/>
    <property type="evidence" value="ECO:0007669"/>
    <property type="project" value="TreeGrafter"/>
</dbReference>
<feature type="chain" id="PRO_5001909745" evidence="4">
    <location>
        <begin position="23"/>
        <end position="327"/>
    </location>
</feature>
<dbReference type="CDD" id="cd13560">
    <property type="entry name" value="PBP2_taurine"/>
    <property type="match status" value="1"/>
</dbReference>
<dbReference type="SMART" id="SM00062">
    <property type="entry name" value="PBPb"/>
    <property type="match status" value="1"/>
</dbReference>
<keyword evidence="7" id="KW-1185">Reference proteome</keyword>
<dbReference type="InterPro" id="IPR001638">
    <property type="entry name" value="Solute-binding_3/MltF_N"/>
</dbReference>
<comment type="similarity">
    <text evidence="2">Belongs to the bacterial solute-binding protein SsuA/TauA family.</text>
</comment>
<comment type="subcellular location">
    <subcellularLocation>
        <location evidence="1">Periplasm</location>
    </subcellularLocation>
</comment>
<evidence type="ECO:0000256" key="2">
    <source>
        <dbReference type="ARBA" id="ARBA00010742"/>
    </source>
</evidence>
<dbReference type="STRING" id="642227.HA49_18255"/>